<evidence type="ECO:0000313" key="10">
    <source>
        <dbReference type="Proteomes" id="UP000745577"/>
    </source>
</evidence>
<feature type="transmembrane region" description="Helical" evidence="8">
    <location>
        <begin position="374"/>
        <end position="399"/>
    </location>
</feature>
<dbReference type="GO" id="GO:0009252">
    <property type="term" value="P:peptidoglycan biosynthetic process"/>
    <property type="evidence" value="ECO:0007669"/>
    <property type="project" value="UniProtKB-KW"/>
</dbReference>
<keyword evidence="4" id="KW-0133">Cell shape</keyword>
<feature type="transmembrane region" description="Helical" evidence="8">
    <location>
        <begin position="107"/>
        <end position="127"/>
    </location>
</feature>
<dbReference type="GO" id="GO:0015648">
    <property type="term" value="F:lipid-linked peptidoglycan transporter activity"/>
    <property type="evidence" value="ECO:0007669"/>
    <property type="project" value="TreeGrafter"/>
</dbReference>
<evidence type="ECO:0000256" key="8">
    <source>
        <dbReference type="SAM" id="Phobius"/>
    </source>
</evidence>
<organism evidence="9 10">
    <name type="scientific">Candidatus Dojkabacteria bacterium</name>
    <dbReference type="NCBI Taxonomy" id="2099670"/>
    <lineage>
        <taxon>Bacteria</taxon>
        <taxon>Candidatus Dojkabacteria</taxon>
    </lineage>
</organism>
<dbReference type="GO" id="GO:0005886">
    <property type="term" value="C:plasma membrane"/>
    <property type="evidence" value="ECO:0007669"/>
    <property type="project" value="UniProtKB-SubCell"/>
</dbReference>
<name>A0A955L0X7_9BACT</name>
<keyword evidence="3 8" id="KW-0812">Transmembrane</keyword>
<feature type="transmembrane region" description="Helical" evidence="8">
    <location>
        <begin position="147"/>
        <end position="174"/>
    </location>
</feature>
<evidence type="ECO:0000313" key="9">
    <source>
        <dbReference type="EMBL" id="MCA9380538.1"/>
    </source>
</evidence>
<evidence type="ECO:0000256" key="2">
    <source>
        <dbReference type="ARBA" id="ARBA00022475"/>
    </source>
</evidence>
<accession>A0A955L0X7</accession>
<feature type="transmembrane region" description="Helical" evidence="8">
    <location>
        <begin position="209"/>
        <end position="229"/>
    </location>
</feature>
<dbReference type="PANTHER" id="PTHR47019:SF1">
    <property type="entry name" value="LIPID II FLIPPASE MURJ"/>
    <property type="match status" value="1"/>
</dbReference>
<keyword evidence="6 8" id="KW-1133">Transmembrane helix</keyword>
<reference evidence="9" key="2">
    <citation type="journal article" date="2021" name="Microbiome">
        <title>Successional dynamics and alternative stable states in a saline activated sludge microbial community over 9 years.</title>
        <authorList>
            <person name="Wang Y."/>
            <person name="Ye J."/>
            <person name="Ju F."/>
            <person name="Liu L."/>
            <person name="Boyd J.A."/>
            <person name="Deng Y."/>
            <person name="Parks D.H."/>
            <person name="Jiang X."/>
            <person name="Yin X."/>
            <person name="Woodcroft B.J."/>
            <person name="Tyson G.W."/>
            <person name="Hugenholtz P."/>
            <person name="Polz M.F."/>
            <person name="Zhang T."/>
        </authorList>
    </citation>
    <scope>NUCLEOTIDE SEQUENCE</scope>
    <source>
        <strain evidence="9">HKST-UBA15</strain>
    </source>
</reference>
<evidence type="ECO:0000256" key="5">
    <source>
        <dbReference type="ARBA" id="ARBA00022984"/>
    </source>
</evidence>
<dbReference type="GO" id="GO:0008360">
    <property type="term" value="P:regulation of cell shape"/>
    <property type="evidence" value="ECO:0007669"/>
    <property type="project" value="UniProtKB-KW"/>
</dbReference>
<dbReference type="GO" id="GO:0034204">
    <property type="term" value="P:lipid translocation"/>
    <property type="evidence" value="ECO:0007669"/>
    <property type="project" value="TreeGrafter"/>
</dbReference>
<evidence type="ECO:0000256" key="1">
    <source>
        <dbReference type="ARBA" id="ARBA00004651"/>
    </source>
</evidence>
<feature type="transmembrane region" description="Helical" evidence="8">
    <location>
        <begin position="57"/>
        <end position="86"/>
    </location>
</feature>
<evidence type="ECO:0000256" key="7">
    <source>
        <dbReference type="ARBA" id="ARBA00023136"/>
    </source>
</evidence>
<reference evidence="9" key="1">
    <citation type="submission" date="2020-04" db="EMBL/GenBank/DDBJ databases">
        <authorList>
            <person name="Zhang T."/>
        </authorList>
    </citation>
    <scope>NUCLEOTIDE SEQUENCE</scope>
    <source>
        <strain evidence="9">HKST-UBA15</strain>
    </source>
</reference>
<dbReference type="PRINTS" id="PR01806">
    <property type="entry name" value="VIRFACTRMVIN"/>
</dbReference>
<feature type="non-terminal residue" evidence="9">
    <location>
        <position position="404"/>
    </location>
</feature>
<comment type="subcellular location">
    <subcellularLocation>
        <location evidence="1">Cell membrane</location>
        <topology evidence="1">Multi-pass membrane protein</topology>
    </subcellularLocation>
</comment>
<evidence type="ECO:0000256" key="3">
    <source>
        <dbReference type="ARBA" id="ARBA00022692"/>
    </source>
</evidence>
<gene>
    <name evidence="9" type="ORF">KC675_05155</name>
</gene>
<dbReference type="EMBL" id="JAGQLL010000081">
    <property type="protein sequence ID" value="MCA9380538.1"/>
    <property type="molecule type" value="Genomic_DNA"/>
</dbReference>
<dbReference type="InterPro" id="IPR051050">
    <property type="entry name" value="Lipid_II_flippase_MurJ/MviN"/>
</dbReference>
<dbReference type="PANTHER" id="PTHR47019">
    <property type="entry name" value="LIPID II FLIPPASE MURJ"/>
    <property type="match status" value="1"/>
</dbReference>
<comment type="caution">
    <text evidence="9">The sequence shown here is derived from an EMBL/GenBank/DDBJ whole genome shotgun (WGS) entry which is preliminary data.</text>
</comment>
<proteinExistence type="predicted"/>
<sequence length="404" mass="44932">MVKKTISSIRSILTREQNEILSAAAMLMVLLFATKIVGMVFLSLVSSQFGASKELDLFYLASAVPETITNIILLGAISGSIIPVLVKIKEKEGDEKFSSSFSTIMNLGMLLFVFLSVLVMIFAKYTVPFAVEITQRSGDLSPEDIKNVILMTRILLIPQIILGASAFLSSGLNIHQRFIIPQLAPLLYNLGKIIGIIFLIPILDDKIWALVWGTLIGAVLHLLVQIPLWRQLKIGYRFLYINFRDKNFMEAMKLGLPRVLGLSVEEVARIADTLISFSLTVGSLASYQYALRLTAIPLNLFGTSYAIASFPSLSRLWSSGSKIEFEILVRKIINQVLFLALPVSGLFIILRVPIVRLVYGILGGSFTWADTLQVSWVLMFFAIGISLETLRTTLFRVYFAIHNS</sequence>
<evidence type="ECO:0000256" key="4">
    <source>
        <dbReference type="ARBA" id="ARBA00022960"/>
    </source>
</evidence>
<dbReference type="InterPro" id="IPR004268">
    <property type="entry name" value="MurJ"/>
</dbReference>
<feature type="transmembrane region" description="Helical" evidence="8">
    <location>
        <begin position="336"/>
        <end position="362"/>
    </location>
</feature>
<dbReference type="Proteomes" id="UP000745577">
    <property type="component" value="Unassembled WGS sequence"/>
</dbReference>
<dbReference type="Pfam" id="PF03023">
    <property type="entry name" value="MurJ"/>
    <property type="match status" value="1"/>
</dbReference>
<keyword evidence="5" id="KW-0573">Peptidoglycan synthesis</keyword>
<feature type="transmembrane region" description="Helical" evidence="8">
    <location>
        <begin position="186"/>
        <end position="203"/>
    </location>
</feature>
<feature type="transmembrane region" description="Helical" evidence="8">
    <location>
        <begin position="20"/>
        <end position="45"/>
    </location>
</feature>
<keyword evidence="7 8" id="KW-0472">Membrane</keyword>
<keyword evidence="2" id="KW-1003">Cell membrane</keyword>
<dbReference type="AlphaFoldDB" id="A0A955L0X7"/>
<evidence type="ECO:0000256" key="6">
    <source>
        <dbReference type="ARBA" id="ARBA00022989"/>
    </source>
</evidence>
<protein>
    <submittedName>
        <fullName evidence="9">Oligosaccharide flippase family protein</fullName>
    </submittedName>
</protein>